<evidence type="ECO:0000256" key="1">
    <source>
        <dbReference type="SAM" id="Coils"/>
    </source>
</evidence>
<evidence type="ECO:0000313" key="3">
    <source>
        <dbReference type="Proteomes" id="UP001422759"/>
    </source>
</evidence>
<keyword evidence="1" id="KW-0175">Coiled coil</keyword>
<proteinExistence type="predicted"/>
<accession>A0ABN3A8X7</accession>
<protein>
    <submittedName>
        <fullName evidence="2">Uncharacterized protein</fullName>
    </submittedName>
</protein>
<dbReference type="Proteomes" id="UP001422759">
    <property type="component" value="Unassembled WGS sequence"/>
</dbReference>
<organism evidence="2 3">
    <name type="scientific">Kitasatospora kazusensis</name>
    <dbReference type="NCBI Taxonomy" id="407974"/>
    <lineage>
        <taxon>Bacteria</taxon>
        <taxon>Bacillati</taxon>
        <taxon>Actinomycetota</taxon>
        <taxon>Actinomycetes</taxon>
        <taxon>Kitasatosporales</taxon>
        <taxon>Streptomycetaceae</taxon>
        <taxon>Kitasatospora</taxon>
    </lineage>
</organism>
<evidence type="ECO:0000313" key="2">
    <source>
        <dbReference type="EMBL" id="GAA2156459.1"/>
    </source>
</evidence>
<gene>
    <name evidence="2" type="ORF">GCM10009760_57450</name>
</gene>
<comment type="caution">
    <text evidence="2">The sequence shown here is derived from an EMBL/GenBank/DDBJ whole genome shotgun (WGS) entry which is preliminary data.</text>
</comment>
<reference evidence="2 3" key="1">
    <citation type="journal article" date="2019" name="Int. J. Syst. Evol. Microbiol.">
        <title>The Global Catalogue of Microorganisms (GCM) 10K type strain sequencing project: providing services to taxonomists for standard genome sequencing and annotation.</title>
        <authorList>
            <consortium name="The Broad Institute Genomics Platform"/>
            <consortium name="The Broad Institute Genome Sequencing Center for Infectious Disease"/>
            <person name="Wu L."/>
            <person name="Ma J."/>
        </authorList>
    </citation>
    <scope>NUCLEOTIDE SEQUENCE [LARGE SCALE GENOMIC DNA]</scope>
    <source>
        <strain evidence="2 3">JCM 14560</strain>
    </source>
</reference>
<feature type="coiled-coil region" evidence="1">
    <location>
        <begin position="63"/>
        <end position="90"/>
    </location>
</feature>
<dbReference type="EMBL" id="BAAANT010000052">
    <property type="protein sequence ID" value="GAA2156459.1"/>
    <property type="molecule type" value="Genomic_DNA"/>
</dbReference>
<keyword evidence="3" id="KW-1185">Reference proteome</keyword>
<sequence length="96" mass="10452">MLLGLQDAELVGPTGTERINEWADWIAAAVAQTVVHPITAERDAFADRVDTLSQIAKRHKDGYTEAVGDVQKLEARVADLEAELAQLRAAATLDRL</sequence>
<name>A0ABN3A8X7_9ACTN</name>